<dbReference type="EMBL" id="QGDH01000044">
    <property type="protein sequence ID" value="RAR12843.1"/>
    <property type="molecule type" value="Genomic_DNA"/>
</dbReference>
<accession>A0A364N6T6</accession>
<feature type="compositionally biased region" description="Basic and acidic residues" evidence="1">
    <location>
        <begin position="13"/>
        <end position="22"/>
    </location>
</feature>
<sequence length="628" mass="72443">MDLEKELVEIDRVGVGLERPHITNEGQIQLPERRPESSDSDTATAQDPANHVPTDAQTTTHRVFNKVKVKKHIAGIKIRKNFHMERPVDEDEESGTRSLVLVDTAEVKQSKSRLDDKSTASEKRSVKDIFNYPIDTLKHKGWCQGNQEVAAKVAVSEVPHGQEVDLVSASAAVAQAETREEKQRAEKCVSEMLRRRQSTYVRWSLDRHVTKIRVLPQDAIEARPRSDFERKDKHRDTFTDWRAYGAHLADFYAHKYGRHYIGYGSEPPVPCKETIMPSVERLIVAACPFQEFIMTTRRIYRWERPSETGKFLFVYMVLWHLNLLLPGVLSAILYLVAARRWHTQTIDGLREEIRQREDINETAFSLTDFIEKQGDDNWAHDLLQELGPWLIIQLSDLANFFESVRNFYEWRTPSRTLSVLIVLASIVLVTTFTPLWLLMKMSTLSAGFAFFALFPVSVNYPNYRLLVSPSKWFLWNIPTHAEWAIKYIQAEGSRVVAEHQPSFEIATPSANPISLGKNRSHQDHDFACYAAHYQKSAGNLIVSATGLRFVSKHAPHETHFALPYSRIHNLEKQDRHVEKMMKILKECEKDLRLVDCNGREWVLRGVERRNEAFSQIVGFSQTTWQVVW</sequence>
<organism evidence="3 4">
    <name type="scientific">Stemphylium lycopersici</name>
    <name type="common">Tomato gray leaf spot disease fungus</name>
    <name type="synonym">Thyrospora lycopersici</name>
    <dbReference type="NCBI Taxonomy" id="183478"/>
    <lineage>
        <taxon>Eukaryota</taxon>
        <taxon>Fungi</taxon>
        <taxon>Dikarya</taxon>
        <taxon>Ascomycota</taxon>
        <taxon>Pezizomycotina</taxon>
        <taxon>Dothideomycetes</taxon>
        <taxon>Pleosporomycetidae</taxon>
        <taxon>Pleosporales</taxon>
        <taxon>Pleosporineae</taxon>
        <taxon>Pleosporaceae</taxon>
        <taxon>Stemphylium</taxon>
    </lineage>
</organism>
<dbReference type="PANTHER" id="PTHR37402">
    <property type="entry name" value="GRAM DOMAIN-CONTAINING PROTEIN 4"/>
    <property type="match status" value="1"/>
</dbReference>
<feature type="transmembrane region" description="Helical" evidence="2">
    <location>
        <begin position="312"/>
        <end position="336"/>
    </location>
</feature>
<proteinExistence type="predicted"/>
<name>A0A364N6T6_STELY</name>
<evidence type="ECO:0000256" key="2">
    <source>
        <dbReference type="SAM" id="Phobius"/>
    </source>
</evidence>
<comment type="caution">
    <text evidence="3">The sequence shown here is derived from an EMBL/GenBank/DDBJ whole genome shotgun (WGS) entry which is preliminary data.</text>
</comment>
<dbReference type="STRING" id="183478.A0A364N6T6"/>
<keyword evidence="2" id="KW-0812">Transmembrane</keyword>
<keyword evidence="2" id="KW-0472">Membrane</keyword>
<protein>
    <submittedName>
        <fullName evidence="3">Uncharacterized protein</fullName>
    </submittedName>
</protein>
<reference evidence="4" key="1">
    <citation type="submission" date="2018-05" db="EMBL/GenBank/DDBJ databases">
        <title>Draft genome sequence of Stemphylium lycopersici strain CIDEFI 213.</title>
        <authorList>
            <person name="Medina R."/>
            <person name="Franco M.E.E."/>
            <person name="Lucentini C.G."/>
            <person name="Saparrat M.C.N."/>
            <person name="Balatti P.A."/>
        </authorList>
    </citation>
    <scope>NUCLEOTIDE SEQUENCE [LARGE SCALE GENOMIC DNA]</scope>
    <source>
        <strain evidence="4">CIDEFI 213</strain>
    </source>
</reference>
<feature type="region of interest" description="Disordered" evidence="1">
    <location>
        <begin position="13"/>
        <end position="56"/>
    </location>
</feature>
<gene>
    <name evidence="3" type="ORF">DDE83_003762</name>
</gene>
<keyword evidence="2" id="KW-1133">Transmembrane helix</keyword>
<feature type="transmembrane region" description="Helical" evidence="2">
    <location>
        <begin position="417"/>
        <end position="438"/>
    </location>
</feature>
<evidence type="ECO:0000313" key="3">
    <source>
        <dbReference type="EMBL" id="RAR12843.1"/>
    </source>
</evidence>
<dbReference type="GO" id="GO:0006915">
    <property type="term" value="P:apoptotic process"/>
    <property type="evidence" value="ECO:0007669"/>
    <property type="project" value="InterPro"/>
</dbReference>
<dbReference type="InterPro" id="IPR037847">
    <property type="entry name" value="GRAMDC4"/>
</dbReference>
<dbReference type="PANTHER" id="PTHR37402:SF1">
    <property type="entry name" value="GRAM DOMAIN-CONTAINING PROTEIN 4"/>
    <property type="match status" value="1"/>
</dbReference>
<dbReference type="Proteomes" id="UP000249619">
    <property type="component" value="Unassembled WGS sequence"/>
</dbReference>
<keyword evidence="4" id="KW-1185">Reference proteome</keyword>
<evidence type="ECO:0000256" key="1">
    <source>
        <dbReference type="SAM" id="MobiDB-lite"/>
    </source>
</evidence>
<dbReference type="AlphaFoldDB" id="A0A364N6T6"/>
<evidence type="ECO:0000313" key="4">
    <source>
        <dbReference type="Proteomes" id="UP000249619"/>
    </source>
</evidence>